<evidence type="ECO:0000313" key="2">
    <source>
        <dbReference type="Proteomes" id="UP000272622"/>
    </source>
</evidence>
<evidence type="ECO:0000313" key="1">
    <source>
        <dbReference type="EMBL" id="AZL74511.1"/>
    </source>
</evidence>
<protein>
    <recommendedName>
        <fullName evidence="3">Prophage PSSB64-02</fullName>
    </recommendedName>
</protein>
<dbReference type="EMBL" id="CP034337">
    <property type="protein sequence ID" value="AZL74511.1"/>
    <property type="molecule type" value="Genomic_DNA"/>
</dbReference>
<organism evidence="1 2">
    <name type="scientific">Pseudomonas oryziphila</name>
    <dbReference type="NCBI Taxonomy" id="2894079"/>
    <lineage>
        <taxon>Bacteria</taxon>
        <taxon>Pseudomonadati</taxon>
        <taxon>Pseudomonadota</taxon>
        <taxon>Gammaproteobacteria</taxon>
        <taxon>Pseudomonadales</taxon>
        <taxon>Pseudomonadaceae</taxon>
        <taxon>Pseudomonas</taxon>
    </lineage>
</organism>
<evidence type="ECO:0008006" key="3">
    <source>
        <dbReference type="Google" id="ProtNLM"/>
    </source>
</evidence>
<reference evidence="1 2" key="1">
    <citation type="submission" date="2018-12" db="EMBL/GenBank/DDBJ databases">
        <authorList>
            <person name="Li S."/>
            <person name="Yang R."/>
            <person name="Chen G."/>
            <person name="Zou L."/>
            <person name="Zhang C."/>
            <person name="Chen Y."/>
            <person name="Liu Z."/>
            <person name="Li Y."/>
            <person name="Yan Y."/>
            <person name="Huang M."/>
            <person name="Chen T."/>
        </authorList>
    </citation>
    <scope>NUCLEOTIDE SEQUENCE [LARGE SCALE GENOMIC DNA]</scope>
    <source>
        <strain evidence="1 2">2014</strain>
    </source>
</reference>
<sequence length="97" mass="10775">MYFNLVRRRERGIAIPADQLRKAQSFRADIQIGEHHSAVLGRVTTQATVFNHTPGPDAIPPLLDAKVTGMATLGMNITGVEEIDGVLYAQSWWCRVE</sequence>
<dbReference type="RefSeq" id="WP_125464570.1">
    <property type="nucleotide sequence ID" value="NZ_CP034337.1"/>
</dbReference>
<proteinExistence type="predicted"/>
<name>A0ABN5TND2_9PSED</name>
<keyword evidence="2" id="KW-1185">Reference proteome</keyword>
<accession>A0ABN5TND2</accession>
<gene>
    <name evidence="1" type="ORF">EI693_16115</name>
</gene>
<dbReference type="Proteomes" id="UP000272622">
    <property type="component" value="Chromosome"/>
</dbReference>